<sequence length="324" mass="38015">MATEKVFRARINKRRIRELFIDGEYISIQLLKNRDDIKLEQKIQKYLAKDISDYPSPVEFHITEVAHVTNKTSLEDIWELEGFMGLDRYSLSWWSLKINEADIKAAEERYLEELFPDITKEEKTAHPPFLSKFTTSPVFINETSRYGNFRFTFSLTELMEAYKKQICNDKEPVLRIYETKLFKQEIEYVVLIHSPEFNDQLSHFPLLTSNPWVAYDGNKIIWKAQAICETHNFQLVTGQNTAEVQTKYLYQFYVWDQVSLAFHTSEVLTFPKRKLKASLSCCEQDPNVNLSNGQNCSSLDEAKKCIESLQDDDEKEDEKEDINP</sequence>
<evidence type="ECO:0000313" key="1">
    <source>
        <dbReference type="EMBL" id="KAL1281530.1"/>
    </source>
</evidence>
<accession>A0ABR3NYG1</accession>
<name>A0ABR3NYG1_9TELE</name>
<organism evidence="1 2">
    <name type="scientific">Cirrhinus molitorella</name>
    <name type="common">mud carp</name>
    <dbReference type="NCBI Taxonomy" id="172907"/>
    <lineage>
        <taxon>Eukaryota</taxon>
        <taxon>Metazoa</taxon>
        <taxon>Chordata</taxon>
        <taxon>Craniata</taxon>
        <taxon>Vertebrata</taxon>
        <taxon>Euteleostomi</taxon>
        <taxon>Actinopterygii</taxon>
        <taxon>Neopterygii</taxon>
        <taxon>Teleostei</taxon>
        <taxon>Ostariophysi</taxon>
        <taxon>Cypriniformes</taxon>
        <taxon>Cyprinidae</taxon>
        <taxon>Labeoninae</taxon>
        <taxon>Labeonini</taxon>
        <taxon>Cirrhinus</taxon>
    </lineage>
</organism>
<proteinExistence type="predicted"/>
<evidence type="ECO:0000313" key="2">
    <source>
        <dbReference type="Proteomes" id="UP001558613"/>
    </source>
</evidence>
<gene>
    <name evidence="1" type="ORF">QQF64_000333</name>
</gene>
<reference evidence="1 2" key="1">
    <citation type="submission" date="2023-09" db="EMBL/GenBank/DDBJ databases">
        <authorList>
            <person name="Wang M."/>
        </authorList>
    </citation>
    <scope>NUCLEOTIDE SEQUENCE [LARGE SCALE GENOMIC DNA]</scope>
    <source>
        <strain evidence="1">GT-2023</strain>
        <tissue evidence="1">Liver</tissue>
    </source>
</reference>
<keyword evidence="2" id="KW-1185">Reference proteome</keyword>
<protein>
    <submittedName>
        <fullName evidence="1">Uncharacterized protein</fullName>
    </submittedName>
</protein>
<dbReference type="Proteomes" id="UP001558613">
    <property type="component" value="Unassembled WGS sequence"/>
</dbReference>
<comment type="caution">
    <text evidence="1">The sequence shown here is derived from an EMBL/GenBank/DDBJ whole genome shotgun (WGS) entry which is preliminary data.</text>
</comment>
<dbReference type="EMBL" id="JAYMGO010000001">
    <property type="protein sequence ID" value="KAL1281530.1"/>
    <property type="molecule type" value="Genomic_DNA"/>
</dbReference>